<accession>A0A165ATV5</accession>
<protein>
    <submittedName>
        <fullName evidence="2">Uncharacterized protein</fullName>
    </submittedName>
</protein>
<organism evidence="2 3">
    <name type="scientific">Exidia glandulosa HHB12029</name>
    <dbReference type="NCBI Taxonomy" id="1314781"/>
    <lineage>
        <taxon>Eukaryota</taxon>
        <taxon>Fungi</taxon>
        <taxon>Dikarya</taxon>
        <taxon>Basidiomycota</taxon>
        <taxon>Agaricomycotina</taxon>
        <taxon>Agaricomycetes</taxon>
        <taxon>Auriculariales</taxon>
        <taxon>Exidiaceae</taxon>
        <taxon>Exidia</taxon>
    </lineage>
</organism>
<name>A0A165ATV5_EXIGL</name>
<evidence type="ECO:0000256" key="1">
    <source>
        <dbReference type="SAM" id="MobiDB-lite"/>
    </source>
</evidence>
<dbReference type="Proteomes" id="UP000077266">
    <property type="component" value="Unassembled WGS sequence"/>
</dbReference>
<dbReference type="InParanoid" id="A0A165ATV5"/>
<dbReference type="AlphaFoldDB" id="A0A165ATV5"/>
<feature type="region of interest" description="Disordered" evidence="1">
    <location>
        <begin position="384"/>
        <end position="413"/>
    </location>
</feature>
<dbReference type="EMBL" id="KV426627">
    <property type="protein sequence ID" value="KZV79405.1"/>
    <property type="molecule type" value="Genomic_DNA"/>
</dbReference>
<evidence type="ECO:0000313" key="3">
    <source>
        <dbReference type="Proteomes" id="UP000077266"/>
    </source>
</evidence>
<feature type="compositionally biased region" description="Acidic residues" evidence="1">
    <location>
        <begin position="396"/>
        <end position="413"/>
    </location>
</feature>
<sequence>MRLPVELRRSYLVEDRIDSISELMRRSDELNITDSDVRAELDVTAAAFAAADMQESDAIESLPETGDANHQQTAQSIKDFVAYARTVNAAPEQAQTPETTTTPAQTYRLFPDDASFSFDTLIAARRTQQNDFTSDAIKKGALKRGLQTQTEGADLATSLKSQLAVKFVQLLGKVKTAAGYARTQRYTQRRDAAPTAQPASVILDIESDRLLQKLETARTNAFKRHVTDYAKKIHSALASANVSALTPLDTSQRQYVIVLVPSKTPYIALAEVLVMYRLSSRRHAPVASTDALSSLSYLGLRVYGRSGLKGFTSAACTSLGSGTFAHIPPMNVIVSLTSYAIKREDVVERDGSRHTYLTPDKAALALFNAASSRQKEIIKALKAAKGALRGKKDEQTESSDEDESDTDISDDDD</sequence>
<proteinExistence type="predicted"/>
<evidence type="ECO:0000313" key="2">
    <source>
        <dbReference type="EMBL" id="KZV79405.1"/>
    </source>
</evidence>
<reference evidence="2 3" key="1">
    <citation type="journal article" date="2016" name="Mol. Biol. Evol.">
        <title>Comparative Genomics of Early-Diverging Mushroom-Forming Fungi Provides Insights into the Origins of Lignocellulose Decay Capabilities.</title>
        <authorList>
            <person name="Nagy L.G."/>
            <person name="Riley R."/>
            <person name="Tritt A."/>
            <person name="Adam C."/>
            <person name="Daum C."/>
            <person name="Floudas D."/>
            <person name="Sun H."/>
            <person name="Yadav J.S."/>
            <person name="Pangilinan J."/>
            <person name="Larsson K.H."/>
            <person name="Matsuura K."/>
            <person name="Barry K."/>
            <person name="Labutti K."/>
            <person name="Kuo R."/>
            <person name="Ohm R.A."/>
            <person name="Bhattacharya S.S."/>
            <person name="Shirouzu T."/>
            <person name="Yoshinaga Y."/>
            <person name="Martin F.M."/>
            <person name="Grigoriev I.V."/>
            <person name="Hibbett D.S."/>
        </authorList>
    </citation>
    <scope>NUCLEOTIDE SEQUENCE [LARGE SCALE GENOMIC DNA]</scope>
    <source>
        <strain evidence="2 3">HHB12029</strain>
    </source>
</reference>
<keyword evidence="3" id="KW-1185">Reference proteome</keyword>
<gene>
    <name evidence="2" type="ORF">EXIGLDRAFT_707150</name>
</gene>